<dbReference type="Proteomes" id="UP000248961">
    <property type="component" value="Unassembled WGS sequence"/>
</dbReference>
<evidence type="ECO:0000256" key="4">
    <source>
        <dbReference type="ARBA" id="ARBA00022801"/>
    </source>
</evidence>
<dbReference type="PANTHER" id="PTHR12147">
    <property type="entry name" value="METALLOPEPTIDASE M28 FAMILY MEMBER"/>
    <property type="match status" value="1"/>
</dbReference>
<comment type="similarity">
    <text evidence="6">Belongs to the peptidase M28 family.</text>
</comment>
<dbReference type="AlphaFoldDB" id="A0A395HRR3"/>
<evidence type="ECO:0000256" key="2">
    <source>
        <dbReference type="ARBA" id="ARBA00022670"/>
    </source>
</evidence>
<evidence type="ECO:0000256" key="3">
    <source>
        <dbReference type="ARBA" id="ARBA00022723"/>
    </source>
</evidence>
<dbReference type="InterPro" id="IPR045175">
    <property type="entry name" value="M28_fam"/>
</dbReference>
<keyword evidence="2 6" id="KW-0645">Protease</keyword>
<dbReference type="InterPro" id="IPR007484">
    <property type="entry name" value="Peptidase_M28"/>
</dbReference>
<proteinExistence type="inferred from homology"/>
<dbReference type="InterPro" id="IPR046450">
    <property type="entry name" value="PA_dom_sf"/>
</dbReference>
<evidence type="ECO:0000256" key="5">
    <source>
        <dbReference type="ARBA" id="ARBA00022833"/>
    </source>
</evidence>
<dbReference type="GO" id="GO:0006508">
    <property type="term" value="P:proteolysis"/>
    <property type="evidence" value="ECO:0007669"/>
    <property type="project" value="UniProtKB-KW"/>
</dbReference>
<dbReference type="GO" id="GO:0008235">
    <property type="term" value="F:metalloexopeptidase activity"/>
    <property type="evidence" value="ECO:0007669"/>
    <property type="project" value="InterPro"/>
</dbReference>
<dbReference type="EMBL" id="KZ824297">
    <property type="protein sequence ID" value="RAL10189.1"/>
    <property type="molecule type" value="Genomic_DNA"/>
</dbReference>
<dbReference type="GeneID" id="37204986"/>
<dbReference type="SUPFAM" id="SSF52025">
    <property type="entry name" value="PA domain"/>
    <property type="match status" value="1"/>
</dbReference>
<dbReference type="SUPFAM" id="SSF53187">
    <property type="entry name" value="Zn-dependent exopeptidases"/>
    <property type="match status" value="1"/>
</dbReference>
<comment type="cofactor">
    <cofactor evidence="1">
        <name>Zn(2+)</name>
        <dbReference type="ChEBI" id="CHEBI:29105"/>
    </cofactor>
</comment>
<keyword evidence="6" id="KW-0732">Signal</keyword>
<evidence type="ECO:0000313" key="9">
    <source>
        <dbReference type="EMBL" id="RAL10189.1"/>
    </source>
</evidence>
<evidence type="ECO:0000313" key="10">
    <source>
        <dbReference type="Proteomes" id="UP000248961"/>
    </source>
</evidence>
<feature type="signal peptide" evidence="6">
    <location>
        <begin position="1"/>
        <end position="17"/>
    </location>
</feature>
<reference evidence="9 10" key="1">
    <citation type="submission" date="2018-02" db="EMBL/GenBank/DDBJ databases">
        <title>The genomes of Aspergillus section Nigri reveals drivers in fungal speciation.</title>
        <authorList>
            <consortium name="DOE Joint Genome Institute"/>
            <person name="Vesth T.C."/>
            <person name="Nybo J."/>
            <person name="Theobald S."/>
            <person name="Brandl J."/>
            <person name="Frisvad J.C."/>
            <person name="Nielsen K.F."/>
            <person name="Lyhne E.K."/>
            <person name="Kogle M.E."/>
            <person name="Kuo A."/>
            <person name="Riley R."/>
            <person name="Clum A."/>
            <person name="Nolan M."/>
            <person name="Lipzen A."/>
            <person name="Salamov A."/>
            <person name="Henrissat B."/>
            <person name="Wiebenga A."/>
            <person name="De vries R.P."/>
            <person name="Grigoriev I.V."/>
            <person name="Mortensen U.H."/>
            <person name="Andersen M.R."/>
            <person name="Baker S.E."/>
        </authorList>
    </citation>
    <scope>NUCLEOTIDE SEQUENCE [LARGE SCALE GENOMIC DNA]</scope>
    <source>
        <strain evidence="9 10">CBS 101889</strain>
    </source>
</reference>
<gene>
    <name evidence="9" type="ORF">BO97DRAFT_479448</name>
</gene>
<evidence type="ECO:0000259" key="7">
    <source>
        <dbReference type="Pfam" id="PF02225"/>
    </source>
</evidence>
<sequence length="501" mass="53717">MKSVVPLLFAPVIVALATKRAPISPDTLSSQISLDYLLEGTQKLQEFAYSYPQRNRVFGGAAHNDTLNYIYNELLQTGAYDLHRQPQVHTWTTGNQSLTVNGDTIDALSMVHSPSTNVTAELAITPRLGCSPSDYDSSAVGKVLLTRRGGCSFASKSILAASANAAGLIIYNNVAGRLRGTLGNPNDPSSPFAPTIGISLLDGQRLLRSITPNATSSNTTTATPSLRLTLYIHTESAPRLTYNVIAQTKDGDPTNIIAVGSHTDSVDAGPGINDNGSGTISSLALARALALTTSNTSFPLRHAVRFLFFTAEEFGLRGSTYYLHSLSATDRAHIRLYLNFDMIASPNYAYMIYDGDGSSFNVSAPTGSGHIEKTFQGYFESQNVSYQAAEFIRRSDYRAFMRHGIPVGGLFTGSDKVKTQHEAEVFGGRMGVPYDPHYHGPGDTVGNLSPEAFLMNARAAAFAVASYARDLDGIPVRNVSRVVREGFGDKRGGGQGVVVAL</sequence>
<feature type="domain" description="PA" evidence="7">
    <location>
        <begin position="118"/>
        <end position="206"/>
    </location>
</feature>
<name>A0A395HRR3_ASPHC</name>
<dbReference type="InterPro" id="IPR003137">
    <property type="entry name" value="PA_domain"/>
</dbReference>
<keyword evidence="5 6" id="KW-0862">Zinc</keyword>
<keyword evidence="3 6" id="KW-0479">Metal-binding</keyword>
<dbReference type="EC" id="3.4.-.-" evidence="6"/>
<dbReference type="RefSeq" id="XP_025549343.1">
    <property type="nucleotide sequence ID" value="XM_025700697.1"/>
</dbReference>
<dbReference type="GO" id="GO:0046872">
    <property type="term" value="F:metal ion binding"/>
    <property type="evidence" value="ECO:0007669"/>
    <property type="project" value="UniProtKB-KW"/>
</dbReference>
<dbReference type="Pfam" id="PF02225">
    <property type="entry name" value="PA"/>
    <property type="match status" value="1"/>
</dbReference>
<accession>A0A395HRR3</accession>
<organism evidence="9 10">
    <name type="scientific">Aspergillus homomorphus (strain CBS 101889)</name>
    <dbReference type="NCBI Taxonomy" id="1450537"/>
    <lineage>
        <taxon>Eukaryota</taxon>
        <taxon>Fungi</taxon>
        <taxon>Dikarya</taxon>
        <taxon>Ascomycota</taxon>
        <taxon>Pezizomycotina</taxon>
        <taxon>Eurotiomycetes</taxon>
        <taxon>Eurotiomycetidae</taxon>
        <taxon>Eurotiales</taxon>
        <taxon>Aspergillaceae</taxon>
        <taxon>Aspergillus</taxon>
        <taxon>Aspergillus subgen. Circumdati</taxon>
    </lineage>
</organism>
<dbReference type="OrthoDB" id="2214at2759"/>
<dbReference type="PANTHER" id="PTHR12147:SF57">
    <property type="entry name" value="PEPTIDE HYDROLASE"/>
    <property type="match status" value="1"/>
</dbReference>
<protein>
    <recommendedName>
        <fullName evidence="6">Peptide hydrolase</fullName>
        <ecNumber evidence="6">3.4.-.-</ecNumber>
    </recommendedName>
</protein>
<feature type="chain" id="PRO_5017105912" description="Peptide hydrolase" evidence="6">
    <location>
        <begin position="18"/>
        <end position="501"/>
    </location>
</feature>
<dbReference type="VEuPathDB" id="FungiDB:BO97DRAFT_479448"/>
<dbReference type="Gene3D" id="3.40.630.10">
    <property type="entry name" value="Zn peptidases"/>
    <property type="match status" value="1"/>
</dbReference>
<dbReference type="Pfam" id="PF04389">
    <property type="entry name" value="Peptidase_M28"/>
    <property type="match status" value="1"/>
</dbReference>
<evidence type="ECO:0000256" key="1">
    <source>
        <dbReference type="ARBA" id="ARBA00001947"/>
    </source>
</evidence>
<feature type="domain" description="Peptidase M28" evidence="8">
    <location>
        <begin position="243"/>
        <end position="461"/>
    </location>
</feature>
<keyword evidence="9" id="KW-0675">Receptor</keyword>
<evidence type="ECO:0000259" key="8">
    <source>
        <dbReference type="Pfam" id="PF04389"/>
    </source>
</evidence>
<dbReference type="STRING" id="1450537.A0A395HRR3"/>
<keyword evidence="4 6" id="KW-0378">Hydrolase</keyword>
<keyword evidence="10" id="KW-1185">Reference proteome</keyword>
<dbReference type="Gene3D" id="3.50.30.30">
    <property type="match status" value="1"/>
</dbReference>
<evidence type="ECO:0000256" key="6">
    <source>
        <dbReference type="RuleBase" id="RU361240"/>
    </source>
</evidence>